<proteinExistence type="predicted"/>
<dbReference type="EMBL" id="LJCO01000030">
    <property type="protein sequence ID" value="KPV44605.1"/>
    <property type="molecule type" value="Genomic_DNA"/>
</dbReference>
<keyword evidence="2" id="KW-1185">Reference proteome</keyword>
<dbReference type="Proteomes" id="UP000050482">
    <property type="component" value="Unassembled WGS sequence"/>
</dbReference>
<reference evidence="1 2" key="1">
    <citation type="submission" date="2015-09" db="EMBL/GenBank/DDBJ databases">
        <title>Draft genome sequence of Alicyclobacillus ferrooxydans DSM 22381.</title>
        <authorList>
            <person name="Hemp J."/>
        </authorList>
    </citation>
    <scope>NUCLEOTIDE SEQUENCE [LARGE SCALE GENOMIC DNA]</scope>
    <source>
        <strain evidence="1 2">TC-34</strain>
    </source>
</reference>
<dbReference type="PATRIC" id="fig|471514.4.peg.4241"/>
<comment type="caution">
    <text evidence="1">The sequence shown here is derived from an EMBL/GenBank/DDBJ whole genome shotgun (WGS) entry which is preliminary data.</text>
</comment>
<sequence length="139" mass="15886">MYHQFLENQLKGQINFGVICFTHLPPRLQRSSVSQEVPLIIGYGAGVDGCGNDCLTWRREAAPLEVEQRDEDLERALAGLNEDLQAELFQLVSDRTAMERPVSGTLCRIWITIRSVPAGETHLVREVLRNNIRERRVMR</sequence>
<evidence type="ECO:0000313" key="2">
    <source>
        <dbReference type="Proteomes" id="UP000050482"/>
    </source>
</evidence>
<gene>
    <name evidence="1" type="ORF">AN477_06315</name>
</gene>
<name>A0A0N8PPK8_9BACL</name>
<evidence type="ECO:0000313" key="1">
    <source>
        <dbReference type="EMBL" id="KPV44605.1"/>
    </source>
</evidence>
<organism evidence="1 2">
    <name type="scientific">Alicyclobacillus ferrooxydans</name>
    <dbReference type="NCBI Taxonomy" id="471514"/>
    <lineage>
        <taxon>Bacteria</taxon>
        <taxon>Bacillati</taxon>
        <taxon>Bacillota</taxon>
        <taxon>Bacilli</taxon>
        <taxon>Bacillales</taxon>
        <taxon>Alicyclobacillaceae</taxon>
        <taxon>Alicyclobacillus</taxon>
    </lineage>
</organism>
<protein>
    <submittedName>
        <fullName evidence="1">Uncharacterized protein</fullName>
    </submittedName>
</protein>
<accession>A0A0N8PPK8</accession>
<dbReference type="STRING" id="471514.AN477_06315"/>
<dbReference type="AlphaFoldDB" id="A0A0N8PPK8"/>